<protein>
    <submittedName>
        <fullName evidence="1">Uncharacterized protein</fullName>
    </submittedName>
</protein>
<dbReference type="EMBL" id="BTSX01000002">
    <property type="protein sequence ID" value="GMS84812.1"/>
    <property type="molecule type" value="Genomic_DNA"/>
</dbReference>
<accession>A0AAV5SQN5</accession>
<dbReference type="Proteomes" id="UP001432027">
    <property type="component" value="Unassembled WGS sequence"/>
</dbReference>
<name>A0AAV5SQN5_9BILA</name>
<gene>
    <name evidence="1" type="ORF">PENTCL1PPCAC_6987</name>
</gene>
<proteinExistence type="predicted"/>
<reference evidence="1" key="1">
    <citation type="submission" date="2023-10" db="EMBL/GenBank/DDBJ databases">
        <title>Genome assembly of Pristionchus species.</title>
        <authorList>
            <person name="Yoshida K."/>
            <person name="Sommer R.J."/>
        </authorList>
    </citation>
    <scope>NUCLEOTIDE SEQUENCE</scope>
    <source>
        <strain evidence="1">RS0144</strain>
    </source>
</reference>
<dbReference type="AlphaFoldDB" id="A0AAV5SQN5"/>
<sequence>MNTLSCNVNLSRYTRMRRNPRFRKLPGSTLLNSLTLMYDCFLIRRRRKMTGTGSLECLLSAINSSSLLFTHNENSPANLFTPLQLWTKHK</sequence>
<evidence type="ECO:0000313" key="1">
    <source>
        <dbReference type="EMBL" id="GMS84812.1"/>
    </source>
</evidence>
<organism evidence="1 2">
    <name type="scientific">Pristionchus entomophagus</name>
    <dbReference type="NCBI Taxonomy" id="358040"/>
    <lineage>
        <taxon>Eukaryota</taxon>
        <taxon>Metazoa</taxon>
        <taxon>Ecdysozoa</taxon>
        <taxon>Nematoda</taxon>
        <taxon>Chromadorea</taxon>
        <taxon>Rhabditida</taxon>
        <taxon>Rhabditina</taxon>
        <taxon>Diplogasteromorpha</taxon>
        <taxon>Diplogasteroidea</taxon>
        <taxon>Neodiplogasteridae</taxon>
        <taxon>Pristionchus</taxon>
    </lineage>
</organism>
<evidence type="ECO:0000313" key="2">
    <source>
        <dbReference type="Proteomes" id="UP001432027"/>
    </source>
</evidence>
<keyword evidence="2" id="KW-1185">Reference proteome</keyword>
<feature type="non-terminal residue" evidence="1">
    <location>
        <position position="90"/>
    </location>
</feature>
<comment type="caution">
    <text evidence="1">The sequence shown here is derived from an EMBL/GenBank/DDBJ whole genome shotgun (WGS) entry which is preliminary data.</text>
</comment>